<accession>A0ABW4AZP6</accession>
<feature type="transmembrane region" description="Helical" evidence="4">
    <location>
        <begin position="112"/>
        <end position="129"/>
    </location>
</feature>
<reference evidence="7" key="1">
    <citation type="journal article" date="2019" name="Int. J. Syst. Evol. Microbiol.">
        <title>The Global Catalogue of Microorganisms (GCM) 10K type strain sequencing project: providing services to taxonomists for standard genome sequencing and annotation.</title>
        <authorList>
            <consortium name="The Broad Institute Genomics Platform"/>
            <consortium name="The Broad Institute Genome Sequencing Center for Infectious Disease"/>
            <person name="Wu L."/>
            <person name="Ma J."/>
        </authorList>
    </citation>
    <scope>NUCLEOTIDE SEQUENCE [LARGE SCALE GENOMIC DNA]</scope>
    <source>
        <strain evidence="7">JCM 30774</strain>
    </source>
</reference>
<sequence>MVSIPLPFVVSLLLLVLAGAVFSQKGTEQKSAACFLIMCALTTGVVGLRWLLDWSILRMLQPVLASLIPVLAWYVFAKAHQSKGIAWWHGLMPSILIVSSITYPWWHPPIDLMLTLMYLAYGIGLWYLALHQVAWSENIAVSDLPAASLVMRVAGSMLLFSAMIDGALSVDFMFWDGSHAQNILALGHGILLPMLSLAVIWISAHTQPSALDVNVLDGEKASSASSDGLQSNSPSLSEMQATMEQVSSVLVSQTLFLDPNLTLAKVARKSGVPSRLISQGVNQVLQMNVSQWINCYRIEHAQALLEQTDLPVTQIYLDSGFQTKSNFHREFSRQVGCTPSAYRKQQSL</sequence>
<protein>
    <submittedName>
        <fullName evidence="6">Helix-turn-helix domain-containing protein</fullName>
    </submittedName>
</protein>
<dbReference type="PANTHER" id="PTHR43280:SF29">
    <property type="entry name" value="ARAC-FAMILY TRANSCRIPTIONAL REGULATOR"/>
    <property type="match status" value="1"/>
</dbReference>
<dbReference type="SUPFAM" id="SSF46689">
    <property type="entry name" value="Homeodomain-like"/>
    <property type="match status" value="1"/>
</dbReference>
<keyword evidence="7" id="KW-1185">Reference proteome</keyword>
<feature type="transmembrane region" description="Helical" evidence="4">
    <location>
        <begin position="59"/>
        <end position="79"/>
    </location>
</feature>
<dbReference type="Proteomes" id="UP001597059">
    <property type="component" value="Unassembled WGS sequence"/>
</dbReference>
<dbReference type="Gene3D" id="1.10.10.60">
    <property type="entry name" value="Homeodomain-like"/>
    <property type="match status" value="1"/>
</dbReference>
<comment type="caution">
    <text evidence="6">The sequence shown here is derived from an EMBL/GenBank/DDBJ whole genome shotgun (WGS) entry which is preliminary data.</text>
</comment>
<evidence type="ECO:0000259" key="5">
    <source>
        <dbReference type="PROSITE" id="PS01124"/>
    </source>
</evidence>
<evidence type="ECO:0000313" key="7">
    <source>
        <dbReference type="Proteomes" id="UP001597059"/>
    </source>
</evidence>
<proteinExistence type="predicted"/>
<feature type="transmembrane region" description="Helical" evidence="4">
    <location>
        <begin position="33"/>
        <end position="52"/>
    </location>
</feature>
<dbReference type="Pfam" id="PF12833">
    <property type="entry name" value="HTH_18"/>
    <property type="match status" value="1"/>
</dbReference>
<keyword evidence="3" id="KW-0804">Transcription</keyword>
<keyword evidence="2" id="KW-0238">DNA-binding</keyword>
<feature type="transmembrane region" description="Helical" evidence="4">
    <location>
        <begin position="149"/>
        <end position="170"/>
    </location>
</feature>
<dbReference type="RefSeq" id="WP_377366311.1">
    <property type="nucleotide sequence ID" value="NZ_JBHTMN010000007.1"/>
</dbReference>
<evidence type="ECO:0000256" key="1">
    <source>
        <dbReference type="ARBA" id="ARBA00023015"/>
    </source>
</evidence>
<dbReference type="InterPro" id="IPR009057">
    <property type="entry name" value="Homeodomain-like_sf"/>
</dbReference>
<keyword evidence="4" id="KW-0472">Membrane</keyword>
<name>A0ABW4AZP6_9GAMM</name>
<keyword evidence="4" id="KW-1133">Transmembrane helix</keyword>
<evidence type="ECO:0000256" key="3">
    <source>
        <dbReference type="ARBA" id="ARBA00023163"/>
    </source>
</evidence>
<feature type="transmembrane region" description="Helical" evidence="4">
    <location>
        <begin position="182"/>
        <end position="204"/>
    </location>
</feature>
<dbReference type="EMBL" id="JBHTMN010000007">
    <property type="protein sequence ID" value="MFD1383136.1"/>
    <property type="molecule type" value="Genomic_DNA"/>
</dbReference>
<keyword evidence="4" id="KW-0812">Transmembrane</keyword>
<feature type="transmembrane region" description="Helical" evidence="4">
    <location>
        <begin position="85"/>
        <end position="105"/>
    </location>
</feature>
<evidence type="ECO:0000256" key="4">
    <source>
        <dbReference type="SAM" id="Phobius"/>
    </source>
</evidence>
<evidence type="ECO:0000313" key="6">
    <source>
        <dbReference type="EMBL" id="MFD1383136.1"/>
    </source>
</evidence>
<gene>
    <name evidence="6" type="ORF">ACFQ45_07145</name>
</gene>
<evidence type="ECO:0000256" key="2">
    <source>
        <dbReference type="ARBA" id="ARBA00023125"/>
    </source>
</evidence>
<dbReference type="PANTHER" id="PTHR43280">
    <property type="entry name" value="ARAC-FAMILY TRANSCRIPTIONAL REGULATOR"/>
    <property type="match status" value="1"/>
</dbReference>
<dbReference type="SMART" id="SM00342">
    <property type="entry name" value="HTH_ARAC"/>
    <property type="match status" value="1"/>
</dbReference>
<dbReference type="InterPro" id="IPR018060">
    <property type="entry name" value="HTH_AraC"/>
</dbReference>
<dbReference type="PROSITE" id="PS01124">
    <property type="entry name" value="HTH_ARAC_FAMILY_2"/>
    <property type="match status" value="1"/>
</dbReference>
<feature type="domain" description="HTH araC/xylS-type" evidence="5">
    <location>
        <begin position="244"/>
        <end position="345"/>
    </location>
</feature>
<keyword evidence="1" id="KW-0805">Transcription regulation</keyword>
<organism evidence="6 7">
    <name type="scientific">Rhodanobacter aciditrophus</name>
    <dbReference type="NCBI Taxonomy" id="1623218"/>
    <lineage>
        <taxon>Bacteria</taxon>
        <taxon>Pseudomonadati</taxon>
        <taxon>Pseudomonadota</taxon>
        <taxon>Gammaproteobacteria</taxon>
        <taxon>Lysobacterales</taxon>
        <taxon>Rhodanobacteraceae</taxon>
        <taxon>Rhodanobacter</taxon>
    </lineage>
</organism>